<dbReference type="Proteomes" id="UP000232196">
    <property type="component" value="Unassembled WGS sequence"/>
</dbReference>
<name>A0A2M9XEG9_9LEPT</name>
<keyword evidence="1" id="KW-0449">Lipoprotein</keyword>
<protein>
    <submittedName>
        <fullName evidence="1">Type II secretion system-associated lipoprotein</fullName>
    </submittedName>
</protein>
<gene>
    <name evidence="1" type="ORF">CH357_05895</name>
</gene>
<accession>A0A2M9XEG9</accession>
<proteinExistence type="predicted"/>
<reference evidence="1 2" key="1">
    <citation type="submission" date="2017-07" db="EMBL/GenBank/DDBJ databases">
        <title>Leptospira spp. isolated from tropical soils.</title>
        <authorList>
            <person name="Thibeaux R."/>
            <person name="Iraola G."/>
            <person name="Ferres I."/>
            <person name="Bierque E."/>
            <person name="Girault D."/>
            <person name="Soupe-Gilbert M.-E."/>
            <person name="Picardeau M."/>
            <person name="Goarant C."/>
        </authorList>
    </citation>
    <scope>NUCLEOTIDE SEQUENCE [LARGE SCALE GENOMIC DNA]</scope>
    <source>
        <strain evidence="1 2">MCA1-C-A1</strain>
    </source>
</reference>
<dbReference type="NCBIfam" id="TIGR04410">
    <property type="entry name" value="Spiro_T2SS_lipo"/>
    <property type="match status" value="1"/>
</dbReference>
<organism evidence="1 2">
    <name type="scientific">Leptospira hartskeerlii</name>
    <dbReference type="NCBI Taxonomy" id="2023177"/>
    <lineage>
        <taxon>Bacteria</taxon>
        <taxon>Pseudomonadati</taxon>
        <taxon>Spirochaetota</taxon>
        <taxon>Spirochaetia</taxon>
        <taxon>Leptospirales</taxon>
        <taxon>Leptospiraceae</taxon>
        <taxon>Leptospira</taxon>
    </lineage>
</organism>
<dbReference type="AlphaFoldDB" id="A0A2M9XEG9"/>
<dbReference type="RefSeq" id="WP_100705834.1">
    <property type="nucleotide sequence ID" value="NZ_NPDL01000003.1"/>
</dbReference>
<sequence>MHEMVRFFAFLLALFTIQCGARLIKKEKLFEINEHYQDKIYSLKKDTKVSMTETFKKGMLVRIYVESTPSLIKVKCFPADQKREHAIGRLIAYQVNDDLEKKTISIEDLDKIVANELTEYKKKK</sequence>
<comment type="caution">
    <text evidence="1">The sequence shown here is derived from an EMBL/GenBank/DDBJ whole genome shotgun (WGS) entry which is preliminary data.</text>
</comment>
<evidence type="ECO:0000313" key="1">
    <source>
        <dbReference type="EMBL" id="PJZ26034.1"/>
    </source>
</evidence>
<dbReference type="OrthoDB" id="339458at2"/>
<dbReference type="EMBL" id="NPDN01000003">
    <property type="protein sequence ID" value="PJZ26034.1"/>
    <property type="molecule type" value="Genomic_DNA"/>
</dbReference>
<keyword evidence="2" id="KW-1185">Reference proteome</keyword>
<dbReference type="InterPro" id="IPR030924">
    <property type="entry name" value="Spiro_T2SS_lipo"/>
</dbReference>
<evidence type="ECO:0000313" key="2">
    <source>
        <dbReference type="Proteomes" id="UP000232196"/>
    </source>
</evidence>